<proteinExistence type="inferred from homology"/>
<dbReference type="EMBL" id="CP004121">
    <property type="protein sequence ID" value="AGF56567.1"/>
    <property type="molecule type" value="Genomic_DNA"/>
</dbReference>
<keyword evidence="11 13" id="KW-0511">Multifunctional enzyme</keyword>
<dbReference type="eggNOG" id="COG2918">
    <property type="taxonomic scope" value="Bacteria"/>
</dbReference>
<dbReference type="Gene3D" id="3.30.590.20">
    <property type="match status" value="1"/>
</dbReference>
<keyword evidence="5 13" id="KW-0317">Glutathione biosynthesis</keyword>
<dbReference type="InterPro" id="IPR007370">
    <property type="entry name" value="Glu_cys_ligase"/>
</dbReference>
<comment type="cofactor">
    <cofactor evidence="1">
        <name>Mn(2+)</name>
        <dbReference type="ChEBI" id="CHEBI:29035"/>
    </cofactor>
</comment>
<dbReference type="InterPro" id="IPR013815">
    <property type="entry name" value="ATP_grasp_subdomain_1"/>
</dbReference>
<comment type="cofactor">
    <cofactor evidence="2">
        <name>Mg(2+)</name>
        <dbReference type="ChEBI" id="CHEBI:18420"/>
    </cofactor>
</comment>
<dbReference type="Gene3D" id="3.30.1490.20">
    <property type="entry name" value="ATP-grasp fold, A domain"/>
    <property type="match status" value="1"/>
</dbReference>
<dbReference type="SUPFAM" id="SSF56059">
    <property type="entry name" value="Glutathione synthetase ATP-binding domain-like"/>
    <property type="match status" value="1"/>
</dbReference>
<keyword evidence="8 13" id="KW-0067">ATP-binding</keyword>
<dbReference type="GO" id="GO:0004357">
    <property type="term" value="F:glutamate-cysteine ligase activity"/>
    <property type="evidence" value="ECO:0007669"/>
    <property type="project" value="UniProtKB-UniRule"/>
</dbReference>
<reference evidence="15 16" key="1">
    <citation type="submission" date="2013-02" db="EMBL/GenBank/DDBJ databases">
        <title>Genome sequence of Clostridium saccharoperbutylacetonicum N1-4(HMT).</title>
        <authorList>
            <person name="Poehlein A."/>
            <person name="Daniel R."/>
        </authorList>
    </citation>
    <scope>NUCLEOTIDE SEQUENCE [LARGE SCALE GENOMIC DNA]</scope>
    <source>
        <strain evidence="16">N1-4(HMT)</strain>
    </source>
</reference>
<dbReference type="UniPathway" id="UPA00142">
    <property type="reaction ID" value="UER00209"/>
</dbReference>
<evidence type="ECO:0000256" key="2">
    <source>
        <dbReference type="ARBA" id="ARBA00001946"/>
    </source>
</evidence>
<evidence type="ECO:0000256" key="3">
    <source>
        <dbReference type="ARBA" id="ARBA00005006"/>
    </source>
</evidence>
<evidence type="ECO:0000256" key="7">
    <source>
        <dbReference type="ARBA" id="ARBA00022741"/>
    </source>
</evidence>
<dbReference type="Pfam" id="PF08443">
    <property type="entry name" value="RimK"/>
    <property type="match status" value="2"/>
</dbReference>
<dbReference type="eggNOG" id="COG0189">
    <property type="taxonomic scope" value="Bacteria"/>
</dbReference>
<evidence type="ECO:0000256" key="9">
    <source>
        <dbReference type="ARBA" id="ARBA00022842"/>
    </source>
</evidence>
<keyword evidence="16" id="KW-1185">Reference proteome</keyword>
<dbReference type="InterPro" id="IPR006335">
    <property type="entry name" value="Glut_biosynth"/>
</dbReference>
<feature type="domain" description="ATP-grasp" evidence="14">
    <location>
        <begin position="514"/>
        <end position="768"/>
    </location>
</feature>
<evidence type="ECO:0000256" key="11">
    <source>
        <dbReference type="ARBA" id="ARBA00023268"/>
    </source>
</evidence>
<dbReference type="HAMAP" id="MF_00782">
    <property type="entry name" value="Glut_biosynth"/>
    <property type="match status" value="1"/>
</dbReference>
<dbReference type="Pfam" id="PF18419">
    <property type="entry name" value="ATP-grasp_6"/>
    <property type="match status" value="1"/>
</dbReference>
<evidence type="ECO:0000259" key="14">
    <source>
        <dbReference type="PROSITE" id="PS50975"/>
    </source>
</evidence>
<dbReference type="NCBIfam" id="TIGR01435">
    <property type="entry name" value="glu_cys_lig_rel"/>
    <property type="match status" value="1"/>
</dbReference>
<keyword evidence="4 13" id="KW-0436">Ligase</keyword>
<evidence type="ECO:0000256" key="8">
    <source>
        <dbReference type="ARBA" id="ARBA00022840"/>
    </source>
</evidence>
<evidence type="ECO:0000313" key="16">
    <source>
        <dbReference type="Proteomes" id="UP000011728"/>
    </source>
</evidence>
<dbReference type="GO" id="GO:0046872">
    <property type="term" value="F:metal ion binding"/>
    <property type="evidence" value="ECO:0007669"/>
    <property type="project" value="UniProtKB-KW"/>
</dbReference>
<evidence type="ECO:0000256" key="12">
    <source>
        <dbReference type="ARBA" id="ARBA00048819"/>
    </source>
</evidence>
<keyword evidence="7 13" id="KW-0547">Nucleotide-binding</keyword>
<dbReference type="GO" id="GO:0004363">
    <property type="term" value="F:glutathione synthase activity"/>
    <property type="evidence" value="ECO:0007669"/>
    <property type="project" value="UniProtKB-UniRule"/>
</dbReference>
<evidence type="ECO:0000256" key="6">
    <source>
        <dbReference type="ARBA" id="ARBA00022723"/>
    </source>
</evidence>
<dbReference type="HOGENOM" id="CLU_020728_1_0_9"/>
<protein>
    <recommendedName>
        <fullName evidence="13">Glutathione biosynthesis bifunctional protein GshAB</fullName>
    </recommendedName>
    <alternativeName>
        <fullName evidence="13">Gamma-GCS-GS</fullName>
        <shortName evidence="13">GCS-GS</shortName>
    </alternativeName>
    <domain>
        <recommendedName>
            <fullName evidence="13">Glutamate--cysteine ligase</fullName>
            <ecNumber evidence="13">6.3.2.2</ecNumber>
        </recommendedName>
        <alternativeName>
            <fullName evidence="13">Gamma-ECS</fullName>
            <shortName evidence="13">GCS</shortName>
        </alternativeName>
        <alternativeName>
            <fullName evidence="13">Gamma-glutamylcysteine synthetase</fullName>
        </alternativeName>
    </domain>
    <domain>
        <recommendedName>
            <fullName evidence="13">Glutathione synthetase</fullName>
            <ecNumber evidence="13">6.3.2.3</ecNumber>
        </recommendedName>
        <alternativeName>
            <fullName evidence="13">GSH synthetase</fullName>
            <shortName evidence="13">GS</shortName>
            <shortName evidence="13">GSH-S</shortName>
            <shortName evidence="13">GSHase</shortName>
        </alternativeName>
        <alternativeName>
            <fullName evidence="13">Glutathione synthase</fullName>
        </alternativeName>
    </domain>
</protein>
<dbReference type="InterPro" id="IPR014746">
    <property type="entry name" value="Gln_synth/guanido_kin_cat_dom"/>
</dbReference>
<dbReference type="PANTHER" id="PTHR38761">
    <property type="entry name" value="GLUTAMATE--CYSTEINE LIGASE"/>
    <property type="match status" value="1"/>
</dbReference>
<evidence type="ECO:0000256" key="1">
    <source>
        <dbReference type="ARBA" id="ARBA00001936"/>
    </source>
</evidence>
<dbReference type="RefSeq" id="WP_015392886.1">
    <property type="nucleotide sequence ID" value="NC_020291.1"/>
</dbReference>
<sequence>MLNKFKRLFTNYELLSGNYGIEREGLRVDERGGLSQNKHPQVFGDKVTNPYITTDFAESQIEVITPPFKDVKETYNFANALYDIAAMEIGHEYLWPQSMPSIVPEDSKIKISEYGDNDKGRSAQKYRESLISKYGGKRQLICGIHYNFSFSENIINKLYKAELAENNNITYREFKNSIYLKVTRNYLRYRWLIIYLLGASGVVDKSYVGKCLGSTKKIAEDSFTNEGALSYRNSECGYKNKIDLFPNYDSVEKYIESLKGFINDKLIDSYKELYSSIRPKPSDPNDFFNSLLGDGIQYLEYRSIDINPFERGGVSLEDLYFLQIFNLFLLVKEESNYEEWQKEGVENQNIISRYGQNNVTLKKDGNPISKEEWGLEILDHIKNMNNELNLGKEEIVDLMIDRIKDHKLTYAYKIEEKVKKDGYINAHINIAKKHKIESYNNRFKLEGYEELELSTQILMKEAIKRGIKVEVLDKTENFISLKKNNKVEYVKQATKTSKDSYITVLIMENKSVTKKVLRDNNIKVPAGVEVNSLKEALAIITDYVNKPIVIKPKSTNFGIGISIFKDGTDEDSLRKAFELAFEHDNTVLVEEFIKGKEYRFLVIDDKVAGILHRVPANVKGDGVNSIKGLVEIKNQDPLRGYHYVTPLEKIILDESAELFLKQQNKDFKYVPEKDEVVYLRENSNISTGGDSIDYTDDISNKFKDIAVKAAQAVNARICGVDMMLEDYKDENTGYAIIELNFNPAIHIHCYPYKGTERKIGVEVLKVLELI</sequence>
<keyword evidence="9" id="KW-0460">Magnesium</keyword>
<comment type="subunit">
    <text evidence="13">Monomer.</text>
</comment>
<dbReference type="InterPro" id="IPR040657">
    <property type="entry name" value="GshAB_ATP-grasp"/>
</dbReference>
<comment type="pathway">
    <text evidence="13">Sulfur metabolism; glutathione biosynthesis; glutathione from L-cysteine and L-glutamate: step 2/2.</text>
</comment>
<evidence type="ECO:0000256" key="10">
    <source>
        <dbReference type="ARBA" id="ARBA00023211"/>
    </source>
</evidence>
<comment type="pathway">
    <text evidence="3 13">Sulfur metabolism; glutathione biosynthesis; glutathione from L-cysteine and L-glutamate: step 1/2.</text>
</comment>
<dbReference type="GO" id="GO:0005524">
    <property type="term" value="F:ATP binding"/>
    <property type="evidence" value="ECO:0007669"/>
    <property type="project" value="UniProtKB-UniRule"/>
</dbReference>
<dbReference type="Proteomes" id="UP000011728">
    <property type="component" value="Chromosome"/>
</dbReference>
<evidence type="ECO:0000256" key="13">
    <source>
        <dbReference type="HAMAP-Rule" id="MF_00782"/>
    </source>
</evidence>
<dbReference type="InterPro" id="IPR011761">
    <property type="entry name" value="ATP-grasp"/>
</dbReference>
<dbReference type="Gene3D" id="3.30.470.20">
    <property type="entry name" value="ATP-grasp fold, B domain"/>
    <property type="match status" value="2"/>
</dbReference>
<dbReference type="PATRIC" id="fig|931276.5.peg.2818"/>
<keyword evidence="6" id="KW-0479">Metal-binding</keyword>
<comment type="similarity">
    <text evidence="13">In the N-terminal section; belongs to the glutamate--cysteine ligase type 1 family. Type 2 subfamily.</text>
</comment>
<dbReference type="NCBIfam" id="NF002688">
    <property type="entry name" value="PRK02471.1"/>
    <property type="match status" value="1"/>
</dbReference>
<evidence type="ECO:0000313" key="15">
    <source>
        <dbReference type="EMBL" id="AGF56567.1"/>
    </source>
</evidence>
<dbReference type="InterPro" id="IPR006334">
    <property type="entry name" value="Glut_cys_ligase"/>
</dbReference>
<evidence type="ECO:0000256" key="5">
    <source>
        <dbReference type="ARBA" id="ARBA00022684"/>
    </source>
</evidence>
<keyword evidence="10" id="KW-0464">Manganese</keyword>
<dbReference type="GO" id="GO:0005829">
    <property type="term" value="C:cytosol"/>
    <property type="evidence" value="ECO:0007669"/>
    <property type="project" value="TreeGrafter"/>
</dbReference>
<dbReference type="SUPFAM" id="SSF55931">
    <property type="entry name" value="Glutamine synthetase/guanido kinase"/>
    <property type="match status" value="1"/>
</dbReference>
<dbReference type="AlphaFoldDB" id="M1MYT4"/>
<feature type="region of interest" description="Glutamate--cysteine ligase" evidence="13">
    <location>
        <begin position="1"/>
        <end position="352"/>
    </location>
</feature>
<organism evidence="15 16">
    <name type="scientific">Clostridium saccharoperbutylacetonicum N1-4(HMT)</name>
    <dbReference type="NCBI Taxonomy" id="931276"/>
    <lineage>
        <taxon>Bacteria</taxon>
        <taxon>Bacillati</taxon>
        <taxon>Bacillota</taxon>
        <taxon>Clostridia</taxon>
        <taxon>Eubacteriales</taxon>
        <taxon>Clostridiaceae</taxon>
        <taxon>Clostridium</taxon>
    </lineage>
</organism>
<comment type="catalytic activity">
    <reaction evidence="13">
        <text>gamma-L-glutamyl-L-cysteine + glycine + ATP = glutathione + ADP + phosphate + H(+)</text>
        <dbReference type="Rhea" id="RHEA:13557"/>
        <dbReference type="ChEBI" id="CHEBI:15378"/>
        <dbReference type="ChEBI" id="CHEBI:30616"/>
        <dbReference type="ChEBI" id="CHEBI:43474"/>
        <dbReference type="ChEBI" id="CHEBI:57305"/>
        <dbReference type="ChEBI" id="CHEBI:57925"/>
        <dbReference type="ChEBI" id="CHEBI:58173"/>
        <dbReference type="ChEBI" id="CHEBI:456216"/>
        <dbReference type="EC" id="6.3.2.3"/>
    </reaction>
</comment>
<dbReference type="Pfam" id="PF04262">
    <property type="entry name" value="Glu_cys_ligase"/>
    <property type="match status" value="1"/>
</dbReference>
<dbReference type="OrthoDB" id="9803907at2"/>
<gene>
    <name evidence="13 15" type="primary">gshAB</name>
    <name evidence="13" type="synonym">gshF</name>
    <name evidence="15" type="ORF">Cspa_c28040</name>
</gene>
<comment type="function">
    <text evidence="13">Synthesizes glutathione from L-glutamate and L-cysteine via gamma-L-glutamyl-L-cysteine.</text>
</comment>
<evidence type="ECO:0000256" key="4">
    <source>
        <dbReference type="ARBA" id="ARBA00022598"/>
    </source>
</evidence>
<dbReference type="PROSITE" id="PS50975">
    <property type="entry name" value="ATP_GRASP"/>
    <property type="match status" value="1"/>
</dbReference>
<name>M1MYT4_9CLOT</name>
<dbReference type="EC" id="6.3.2.3" evidence="13"/>
<dbReference type="STRING" id="36745.CLSAP_25570"/>
<dbReference type="InterPro" id="IPR013651">
    <property type="entry name" value="ATP-grasp_RimK-type"/>
</dbReference>
<accession>M1MYT4</accession>
<comment type="catalytic activity">
    <reaction evidence="12 13">
        <text>L-cysteine + L-glutamate + ATP = gamma-L-glutamyl-L-cysteine + ADP + phosphate + H(+)</text>
        <dbReference type="Rhea" id="RHEA:13285"/>
        <dbReference type="ChEBI" id="CHEBI:15378"/>
        <dbReference type="ChEBI" id="CHEBI:29985"/>
        <dbReference type="ChEBI" id="CHEBI:30616"/>
        <dbReference type="ChEBI" id="CHEBI:35235"/>
        <dbReference type="ChEBI" id="CHEBI:43474"/>
        <dbReference type="ChEBI" id="CHEBI:58173"/>
        <dbReference type="ChEBI" id="CHEBI:456216"/>
        <dbReference type="EC" id="6.3.2.2"/>
    </reaction>
</comment>
<dbReference type="KEGG" id="csr:Cspa_c28040"/>
<dbReference type="EC" id="6.3.2.2" evidence="13"/>
<dbReference type="PANTHER" id="PTHR38761:SF1">
    <property type="entry name" value="GLUTAMATE--CYSTEINE LIGASE"/>
    <property type="match status" value="1"/>
</dbReference>